<dbReference type="AlphaFoldDB" id="A0A182JYM2"/>
<dbReference type="SUPFAM" id="SSF53067">
    <property type="entry name" value="Actin-like ATPase domain"/>
    <property type="match status" value="2"/>
</dbReference>
<evidence type="ECO:0000256" key="1">
    <source>
        <dbReference type="ARBA" id="ARBA00006752"/>
    </source>
</evidence>
<sequence length="213" mass="23462">MPSNPNSQLIKPIRRGSPCEWDAMESVWEYTFQHVLNVAPQDHHVLLTERPLTKRANREKAVQIMLEKFSTPATYVSMQALLALYGAGRTSGTVVDVGDSFTSVVPVRQGTPVTEAILNVDLAGCYMEDYLSAALNLGDQDMAREVMEKVCGVSASNGTVVTIGAERFQCGREESKPLHEIIMQSVTACPPVRNSTHTSYLRCGWINDAGRIF</sequence>
<dbReference type="SMART" id="SM00268">
    <property type="entry name" value="ACTIN"/>
    <property type="match status" value="1"/>
</dbReference>
<reference evidence="3" key="2">
    <citation type="submission" date="2020-05" db="UniProtKB">
        <authorList>
            <consortium name="EnsemblMetazoa"/>
        </authorList>
    </citation>
    <scope>IDENTIFICATION</scope>
    <source>
        <strain evidence="3">ACHKN1017</strain>
    </source>
</reference>
<protein>
    <recommendedName>
        <fullName evidence="5">Actin</fullName>
    </recommendedName>
</protein>
<reference evidence="4" key="1">
    <citation type="submission" date="2013-03" db="EMBL/GenBank/DDBJ databases">
        <title>The Genome Sequence of Anopheles christyi ACHKN1017.</title>
        <authorList>
            <consortium name="The Broad Institute Genomics Platform"/>
            <person name="Neafsey D.E."/>
            <person name="Besansky N."/>
            <person name="Walker B."/>
            <person name="Young S.K."/>
            <person name="Zeng Q."/>
            <person name="Gargeya S."/>
            <person name="Fitzgerald M."/>
            <person name="Haas B."/>
            <person name="Abouelleil A."/>
            <person name="Allen A.W."/>
            <person name="Alvarado L."/>
            <person name="Arachchi H.M."/>
            <person name="Berlin A.M."/>
            <person name="Chapman S.B."/>
            <person name="Gainer-Dewar J."/>
            <person name="Goldberg J."/>
            <person name="Griggs A."/>
            <person name="Gujja S."/>
            <person name="Hansen M."/>
            <person name="Howarth C."/>
            <person name="Imamovic A."/>
            <person name="Ireland A."/>
            <person name="Larimer J."/>
            <person name="McCowan C."/>
            <person name="Murphy C."/>
            <person name="Pearson M."/>
            <person name="Poon T.W."/>
            <person name="Priest M."/>
            <person name="Roberts A."/>
            <person name="Saif S."/>
            <person name="Shea T."/>
            <person name="Sisk P."/>
            <person name="Sykes S."/>
            <person name="Wortman J."/>
            <person name="Nusbaum C."/>
            <person name="Birren B."/>
        </authorList>
    </citation>
    <scope>NUCLEOTIDE SEQUENCE [LARGE SCALE GENOMIC DNA]</scope>
    <source>
        <strain evidence="4">ACHKN1017</strain>
    </source>
</reference>
<dbReference type="Proteomes" id="UP000075881">
    <property type="component" value="Unassembled WGS sequence"/>
</dbReference>
<dbReference type="FunFam" id="3.30.420.40:FF:000050">
    <property type="entry name" value="Actin, alpha skeletal muscle"/>
    <property type="match status" value="1"/>
</dbReference>
<evidence type="ECO:0000313" key="4">
    <source>
        <dbReference type="Proteomes" id="UP000075881"/>
    </source>
</evidence>
<dbReference type="Gene3D" id="3.30.420.40">
    <property type="match status" value="2"/>
</dbReference>
<dbReference type="PRINTS" id="PR00190">
    <property type="entry name" value="ACTIN"/>
</dbReference>
<dbReference type="EnsemblMetazoa" id="ACHR003604-RA">
    <property type="protein sequence ID" value="ACHR003604-PA"/>
    <property type="gene ID" value="ACHR003604"/>
</dbReference>
<name>A0A182JYM2_9DIPT</name>
<dbReference type="Gene3D" id="3.90.640.10">
    <property type="entry name" value="Actin, Chain A, domain 4"/>
    <property type="match status" value="1"/>
</dbReference>
<dbReference type="Pfam" id="PF00022">
    <property type="entry name" value="Actin"/>
    <property type="match status" value="1"/>
</dbReference>
<proteinExistence type="inferred from homology"/>
<dbReference type="PANTHER" id="PTHR11937">
    <property type="entry name" value="ACTIN"/>
    <property type="match status" value="1"/>
</dbReference>
<evidence type="ECO:0000313" key="3">
    <source>
        <dbReference type="EnsemblMetazoa" id="ACHR003604-PA"/>
    </source>
</evidence>
<evidence type="ECO:0000256" key="2">
    <source>
        <dbReference type="RuleBase" id="RU000487"/>
    </source>
</evidence>
<comment type="similarity">
    <text evidence="1 2">Belongs to the actin family.</text>
</comment>
<dbReference type="InterPro" id="IPR043129">
    <property type="entry name" value="ATPase_NBD"/>
</dbReference>
<dbReference type="VEuPathDB" id="VectorBase:ACHR003604"/>
<evidence type="ECO:0008006" key="5">
    <source>
        <dbReference type="Google" id="ProtNLM"/>
    </source>
</evidence>
<dbReference type="InterPro" id="IPR004000">
    <property type="entry name" value="Actin"/>
</dbReference>
<accession>A0A182JYM2</accession>
<keyword evidence="4" id="KW-1185">Reference proteome</keyword>
<organism evidence="3 4">
    <name type="scientific">Anopheles christyi</name>
    <dbReference type="NCBI Taxonomy" id="43041"/>
    <lineage>
        <taxon>Eukaryota</taxon>
        <taxon>Metazoa</taxon>
        <taxon>Ecdysozoa</taxon>
        <taxon>Arthropoda</taxon>
        <taxon>Hexapoda</taxon>
        <taxon>Insecta</taxon>
        <taxon>Pterygota</taxon>
        <taxon>Neoptera</taxon>
        <taxon>Endopterygota</taxon>
        <taxon>Diptera</taxon>
        <taxon>Nematocera</taxon>
        <taxon>Culicoidea</taxon>
        <taxon>Culicidae</taxon>
        <taxon>Anophelinae</taxon>
        <taxon>Anopheles</taxon>
    </lineage>
</organism>
<dbReference type="STRING" id="43041.A0A182JYM2"/>